<dbReference type="GO" id="GO:0005524">
    <property type="term" value="F:ATP binding"/>
    <property type="evidence" value="ECO:0007669"/>
    <property type="project" value="UniProtKB-KW"/>
</dbReference>
<comment type="pathway">
    <text evidence="1">Carbohydrate acid metabolism.</text>
</comment>
<gene>
    <name evidence="11" type="ORF">DFR71_3339</name>
</gene>
<evidence type="ECO:0000313" key="11">
    <source>
        <dbReference type="EMBL" id="TCJ97297.1"/>
    </source>
</evidence>
<evidence type="ECO:0000256" key="8">
    <source>
        <dbReference type="ARBA" id="ARBA00023064"/>
    </source>
</evidence>
<evidence type="ECO:0000256" key="4">
    <source>
        <dbReference type="ARBA" id="ARBA00022679"/>
    </source>
</evidence>
<reference evidence="11 12" key="1">
    <citation type="submission" date="2019-03" db="EMBL/GenBank/DDBJ databases">
        <title>Genomic Encyclopedia of Type Strains, Phase IV (KMG-IV): sequencing the most valuable type-strain genomes for metagenomic binning, comparative biology and taxonomic classification.</title>
        <authorList>
            <person name="Goeker M."/>
        </authorList>
    </citation>
    <scope>NUCLEOTIDE SEQUENCE [LARGE SCALE GENOMIC DNA]</scope>
    <source>
        <strain evidence="11 12">DSM 44684</strain>
    </source>
</reference>
<dbReference type="Gene3D" id="3.40.50.300">
    <property type="entry name" value="P-loop containing nucleotide triphosphate hydrolases"/>
    <property type="match status" value="1"/>
</dbReference>
<dbReference type="PANTHER" id="PTHR43442">
    <property type="entry name" value="GLUCONOKINASE-RELATED"/>
    <property type="match status" value="1"/>
</dbReference>
<keyword evidence="8" id="KW-0311">Gluconate utilization</keyword>
<dbReference type="InterPro" id="IPR027417">
    <property type="entry name" value="P-loop_NTPase"/>
</dbReference>
<keyword evidence="6 10" id="KW-0418">Kinase</keyword>
<evidence type="ECO:0000256" key="9">
    <source>
        <dbReference type="ARBA" id="ARBA00048090"/>
    </source>
</evidence>
<keyword evidence="4 10" id="KW-0808">Transferase</keyword>
<dbReference type="InterPro" id="IPR031322">
    <property type="entry name" value="Shikimate/glucono_kinase"/>
</dbReference>
<dbReference type="GO" id="GO:0046316">
    <property type="term" value="F:gluconokinase activity"/>
    <property type="evidence" value="ECO:0007669"/>
    <property type="project" value="UniProtKB-EC"/>
</dbReference>
<keyword evidence="5 10" id="KW-0547">Nucleotide-binding</keyword>
<dbReference type="STRING" id="1210063.GCA_001612665_01000"/>
<dbReference type="InterPro" id="IPR006001">
    <property type="entry name" value="Therm_gnt_kin"/>
</dbReference>
<dbReference type="Pfam" id="PF01202">
    <property type="entry name" value="SKI"/>
    <property type="match status" value="1"/>
</dbReference>
<evidence type="ECO:0000256" key="10">
    <source>
        <dbReference type="RuleBase" id="RU363066"/>
    </source>
</evidence>
<evidence type="ECO:0000256" key="2">
    <source>
        <dbReference type="ARBA" id="ARBA00008420"/>
    </source>
</evidence>
<dbReference type="GO" id="GO:0005737">
    <property type="term" value="C:cytoplasm"/>
    <property type="evidence" value="ECO:0007669"/>
    <property type="project" value="TreeGrafter"/>
</dbReference>
<dbReference type="AlphaFoldDB" id="A0A4R1FQX3"/>
<organism evidence="11 12">
    <name type="scientific">Nocardia alba</name>
    <dbReference type="NCBI Taxonomy" id="225051"/>
    <lineage>
        <taxon>Bacteria</taxon>
        <taxon>Bacillati</taxon>
        <taxon>Actinomycetota</taxon>
        <taxon>Actinomycetes</taxon>
        <taxon>Mycobacteriales</taxon>
        <taxon>Nocardiaceae</taxon>
        <taxon>Nocardia</taxon>
    </lineage>
</organism>
<dbReference type="EC" id="2.7.1.12" evidence="3 10"/>
<dbReference type="PRINTS" id="PR01100">
    <property type="entry name" value="SHIKIMTKNASE"/>
</dbReference>
<sequence>MAEPVIVVMGVSGCGKTTVGALTADRLEVPYAEGDDFHPQANIDKMAAGIPLTDEDRLPWLDTVADWLVDHQTTGGVASCSALRWAYRDRLRAKAPNAYFVHLAATREELLRRMTGRLGHFMPTILLDSQLDTLEPLRVDEAGVTLNALQPPSSLVTESVDYWIADHR</sequence>
<keyword evidence="7 10" id="KW-0067">ATP-binding</keyword>
<dbReference type="CDD" id="cd02021">
    <property type="entry name" value="GntK"/>
    <property type="match status" value="1"/>
</dbReference>
<comment type="caution">
    <text evidence="11">The sequence shown here is derived from an EMBL/GenBank/DDBJ whole genome shotgun (WGS) entry which is preliminary data.</text>
</comment>
<dbReference type="SUPFAM" id="SSF52540">
    <property type="entry name" value="P-loop containing nucleoside triphosphate hydrolases"/>
    <property type="match status" value="1"/>
</dbReference>
<dbReference type="EMBL" id="SMFR01000002">
    <property type="protein sequence ID" value="TCJ97297.1"/>
    <property type="molecule type" value="Genomic_DNA"/>
</dbReference>
<dbReference type="GO" id="GO:0019521">
    <property type="term" value="P:D-gluconate metabolic process"/>
    <property type="evidence" value="ECO:0007669"/>
    <property type="project" value="UniProtKB-KW"/>
</dbReference>
<dbReference type="FunFam" id="3.40.50.300:FF:000522">
    <property type="entry name" value="Gluconokinase"/>
    <property type="match status" value="1"/>
</dbReference>
<comment type="catalytic activity">
    <reaction evidence="9 10">
        <text>D-gluconate + ATP = 6-phospho-D-gluconate + ADP + H(+)</text>
        <dbReference type="Rhea" id="RHEA:19433"/>
        <dbReference type="ChEBI" id="CHEBI:15378"/>
        <dbReference type="ChEBI" id="CHEBI:18391"/>
        <dbReference type="ChEBI" id="CHEBI:30616"/>
        <dbReference type="ChEBI" id="CHEBI:58759"/>
        <dbReference type="ChEBI" id="CHEBI:456216"/>
        <dbReference type="EC" id="2.7.1.12"/>
    </reaction>
</comment>
<accession>A0A4R1FQX3</accession>
<dbReference type="NCBIfam" id="TIGR01313">
    <property type="entry name" value="therm_gnt_kin"/>
    <property type="match status" value="1"/>
</dbReference>
<dbReference type="PANTHER" id="PTHR43442:SF3">
    <property type="entry name" value="GLUCONOKINASE-RELATED"/>
    <property type="match status" value="1"/>
</dbReference>
<evidence type="ECO:0000256" key="5">
    <source>
        <dbReference type="ARBA" id="ARBA00022741"/>
    </source>
</evidence>
<protein>
    <recommendedName>
        <fullName evidence="3 10">Gluconokinase</fullName>
        <ecNumber evidence="3 10">2.7.1.12</ecNumber>
    </recommendedName>
</protein>
<evidence type="ECO:0000256" key="6">
    <source>
        <dbReference type="ARBA" id="ARBA00022777"/>
    </source>
</evidence>
<name>A0A4R1FQX3_9NOCA</name>
<evidence type="ECO:0000256" key="7">
    <source>
        <dbReference type="ARBA" id="ARBA00022840"/>
    </source>
</evidence>
<keyword evidence="12" id="KW-1185">Reference proteome</keyword>
<proteinExistence type="inferred from homology"/>
<comment type="similarity">
    <text evidence="2 10">Belongs to the gluconokinase GntK/GntV family.</text>
</comment>
<evidence type="ECO:0000313" key="12">
    <source>
        <dbReference type="Proteomes" id="UP000294856"/>
    </source>
</evidence>
<dbReference type="Proteomes" id="UP000294856">
    <property type="component" value="Unassembled WGS sequence"/>
</dbReference>
<evidence type="ECO:0000256" key="3">
    <source>
        <dbReference type="ARBA" id="ARBA00012054"/>
    </source>
</evidence>
<evidence type="ECO:0000256" key="1">
    <source>
        <dbReference type="ARBA" id="ARBA00004761"/>
    </source>
</evidence>